<organism evidence="2 3">
    <name type="scientific">Acaulospora morrowiae</name>
    <dbReference type="NCBI Taxonomy" id="94023"/>
    <lineage>
        <taxon>Eukaryota</taxon>
        <taxon>Fungi</taxon>
        <taxon>Fungi incertae sedis</taxon>
        <taxon>Mucoromycota</taxon>
        <taxon>Glomeromycotina</taxon>
        <taxon>Glomeromycetes</taxon>
        <taxon>Diversisporales</taxon>
        <taxon>Acaulosporaceae</taxon>
        <taxon>Acaulospora</taxon>
    </lineage>
</organism>
<dbReference type="AlphaFoldDB" id="A0A9N9FKU3"/>
<evidence type="ECO:0000313" key="2">
    <source>
        <dbReference type="EMBL" id="CAG8541181.1"/>
    </source>
</evidence>
<dbReference type="EMBL" id="CAJVPV010003001">
    <property type="protein sequence ID" value="CAG8541181.1"/>
    <property type="molecule type" value="Genomic_DNA"/>
</dbReference>
<reference evidence="2" key="1">
    <citation type="submission" date="2021-06" db="EMBL/GenBank/DDBJ databases">
        <authorList>
            <person name="Kallberg Y."/>
            <person name="Tangrot J."/>
            <person name="Rosling A."/>
        </authorList>
    </citation>
    <scope>NUCLEOTIDE SEQUENCE</scope>
    <source>
        <strain evidence="2">CL551</strain>
    </source>
</reference>
<proteinExistence type="predicted"/>
<evidence type="ECO:0000313" key="3">
    <source>
        <dbReference type="Proteomes" id="UP000789342"/>
    </source>
</evidence>
<dbReference type="Proteomes" id="UP000789342">
    <property type="component" value="Unassembled WGS sequence"/>
</dbReference>
<gene>
    <name evidence="2" type="ORF">AMORRO_LOCUS5133</name>
</gene>
<name>A0A9N9FKU3_9GLOM</name>
<evidence type="ECO:0000256" key="1">
    <source>
        <dbReference type="SAM" id="MobiDB-lite"/>
    </source>
</evidence>
<feature type="compositionally biased region" description="Basic and acidic residues" evidence="1">
    <location>
        <begin position="108"/>
        <end position="117"/>
    </location>
</feature>
<protein>
    <submittedName>
        <fullName evidence="2">846_t:CDS:1</fullName>
    </submittedName>
</protein>
<feature type="compositionally biased region" description="Low complexity" evidence="1">
    <location>
        <begin position="119"/>
        <end position="131"/>
    </location>
</feature>
<comment type="caution">
    <text evidence="2">The sequence shown here is derived from an EMBL/GenBank/DDBJ whole genome shotgun (WGS) entry which is preliminary data.</text>
</comment>
<accession>A0A9N9FKU3</accession>
<keyword evidence="3" id="KW-1185">Reference proteome</keyword>
<feature type="region of interest" description="Disordered" evidence="1">
    <location>
        <begin position="100"/>
        <end position="136"/>
    </location>
</feature>
<sequence length="440" mass="49919">MPPIKGIGKRDPNITITRQGVQNYIKTIKRLDSSKEPFPIKRIDLQTYIKTKIEDGVSRETLSRYIGDIKSHNIAIKKGWDYSVFEPLLEQGLRQLRTNKSRSISDVTQDRADRQLHASDSGNIPSDSSSPTYAPSYLGNAINTEDWIVQYLREGDANRELTISNSSLGSSQAYPQNCSENVTLHPEQTVDLMNSEKCTSSTDQNICENNVNSELSMNNSFTIPPEVTNQHFYQTSPGNNFLLPGQGIVFSMNAEDLGFQPDKHEINRELSISNSPGMQSQASPLRNAPLNDFINSEKCSSRPDQNLGKGVMNKEAPIIDLDAILLSAVPYQVYPQAFPGNIYFQGQEYVDRMTVTETWILNLEYLYEIFYASELNKLLQLLTQTTTMHSDSRRDLRELTNRLESGYSTREVFLEFDKHLREVEDQVSCLRLEVKKFASM</sequence>
<dbReference type="OrthoDB" id="2394409at2759"/>